<accession>A0ACC6TXY1</accession>
<organism evidence="1 2">
    <name type="scientific">Paraburkholderia phymatum</name>
    <dbReference type="NCBI Taxonomy" id="148447"/>
    <lineage>
        <taxon>Bacteria</taxon>
        <taxon>Pseudomonadati</taxon>
        <taxon>Pseudomonadota</taxon>
        <taxon>Betaproteobacteria</taxon>
        <taxon>Burkholderiales</taxon>
        <taxon>Burkholderiaceae</taxon>
        <taxon>Paraburkholderia</taxon>
    </lineage>
</organism>
<reference evidence="1" key="1">
    <citation type="submission" date="2024-07" db="EMBL/GenBank/DDBJ databases">
        <title>A survey of Mimosa microsymbionts across Brazilian biomes reveals a high diversity of Paraburkholderia nodulating endemic species, but also that Cupriavidus is common as a symbiont of widespread species.</title>
        <authorList>
            <person name="Rouws L."/>
            <person name="Barauna A."/>
            <person name="Beukes C."/>
            <person name="Rouws J.R.C."/>
            <person name="De Faria S.M."/>
            <person name="Gross E."/>
            <person name="Bueno Dos Reis Junior F."/>
            <person name="Simon M.F."/>
            <person name="Maluk M."/>
            <person name="Odee D.W."/>
            <person name="Kenicer G."/>
            <person name="Young J.P.W."/>
            <person name="Reis V.M."/>
            <person name="Zilli J."/>
            <person name="James E.K."/>
        </authorList>
    </citation>
    <scope>NUCLEOTIDE SEQUENCE</scope>
    <source>
        <strain evidence="1">EG181B</strain>
    </source>
</reference>
<proteinExistence type="predicted"/>
<dbReference type="Proteomes" id="UP001558850">
    <property type="component" value="Unassembled WGS sequence"/>
</dbReference>
<dbReference type="EC" id="5.3.1.1" evidence="1"/>
<gene>
    <name evidence="1" type="primary">tpiA</name>
    <name evidence="1" type="ORF">AB4Y32_10010</name>
</gene>
<evidence type="ECO:0000313" key="2">
    <source>
        <dbReference type="Proteomes" id="UP001558850"/>
    </source>
</evidence>
<sequence>MTEVSKMRRKLVLGNWKMHGSIGANGQLFEAIRQHASQNDVPVEVGVCVPAPYLSQAKNALSGAAVAWGAQDVSAYASGAYTGEVSAAMLAEFGARYVIVGHSERRAYHRETSELIGAKARQAISAGLVPVICVGETMQERDSGIAEQTVRDQLSDVLAFVGAESPDRIVIAYEPVWAIGTGRSASSADAQTIHAALRACLREHGTNMEQIRILYGGSIKPNNALGLLSCADIDGGLIGGASLSSDDFISIIDSACRALGSETRVAEVANAGIKS</sequence>
<evidence type="ECO:0000313" key="1">
    <source>
        <dbReference type="EMBL" id="MEX3932127.1"/>
    </source>
</evidence>
<keyword evidence="2" id="KW-1185">Reference proteome</keyword>
<comment type="caution">
    <text evidence="1">The sequence shown here is derived from an EMBL/GenBank/DDBJ whole genome shotgun (WGS) entry which is preliminary data.</text>
</comment>
<protein>
    <submittedName>
        <fullName evidence="1">Triose-phosphate isomerase</fullName>
        <ecNumber evidence="1">5.3.1.1</ecNumber>
    </submittedName>
</protein>
<dbReference type="EMBL" id="JBFRCH010000004">
    <property type="protein sequence ID" value="MEX3932127.1"/>
    <property type="molecule type" value="Genomic_DNA"/>
</dbReference>
<keyword evidence="1" id="KW-0413">Isomerase</keyword>
<name>A0ACC6TXY1_9BURK</name>